<reference evidence="1 2" key="1">
    <citation type="submission" date="2020-08" db="EMBL/GenBank/DDBJ databases">
        <title>Genome sequence of Sphingomonas rhizophila KACC 19189T.</title>
        <authorList>
            <person name="Hyun D.-W."/>
            <person name="Bae J.-W."/>
        </authorList>
    </citation>
    <scope>NUCLEOTIDE SEQUENCE [LARGE SCALE GENOMIC DNA]</scope>
    <source>
        <strain evidence="1 2">KACC 19189</strain>
    </source>
</reference>
<evidence type="ECO:0000313" key="2">
    <source>
        <dbReference type="Proteomes" id="UP000515955"/>
    </source>
</evidence>
<proteinExistence type="predicted"/>
<dbReference type="AlphaFoldDB" id="A0A7G9SBN1"/>
<dbReference type="KEGG" id="srhi:H9L12_00985"/>
<dbReference type="RefSeq" id="WP_187542249.1">
    <property type="nucleotide sequence ID" value="NZ_CP060717.1"/>
</dbReference>
<gene>
    <name evidence="1" type="ORF">H9L12_00985</name>
</gene>
<organism evidence="1 2">
    <name type="scientific">Sphingomonas rhizophila</name>
    <dbReference type="NCBI Taxonomy" id="2071607"/>
    <lineage>
        <taxon>Bacteria</taxon>
        <taxon>Pseudomonadati</taxon>
        <taxon>Pseudomonadota</taxon>
        <taxon>Alphaproteobacteria</taxon>
        <taxon>Sphingomonadales</taxon>
        <taxon>Sphingomonadaceae</taxon>
        <taxon>Sphingomonas</taxon>
    </lineage>
</organism>
<dbReference type="EMBL" id="CP060717">
    <property type="protein sequence ID" value="QNN65256.1"/>
    <property type="molecule type" value="Genomic_DNA"/>
</dbReference>
<sequence>MTDAKLLKWVPSPELPERPASLIDLNWQAGHQRLIATVTYATDRSEGDASAILIFEGAFSFAVFEENMDLIGEHSVFVPLETPYPYSGSWPYLEVLQSTWVEKLTHEGGAWTPSHFRHFVITSRNGHVHIACLQQCEPTCVISID</sequence>
<dbReference type="Proteomes" id="UP000515955">
    <property type="component" value="Chromosome"/>
</dbReference>
<protein>
    <submittedName>
        <fullName evidence="1">Uncharacterized protein</fullName>
    </submittedName>
</protein>
<evidence type="ECO:0000313" key="1">
    <source>
        <dbReference type="EMBL" id="QNN65256.1"/>
    </source>
</evidence>
<accession>A0A7G9SBN1</accession>
<keyword evidence="2" id="KW-1185">Reference proteome</keyword>
<name>A0A7G9SBN1_9SPHN</name>